<feature type="compositionally biased region" description="Low complexity" evidence="6">
    <location>
        <begin position="24"/>
        <end position="37"/>
    </location>
</feature>
<name>A0A1Y3BCB4_EURMA</name>
<keyword evidence="2" id="KW-0268">Exocytosis</keyword>
<keyword evidence="3" id="KW-1052">Target cell membrane</keyword>
<keyword evidence="5" id="KW-0472">Membrane</keyword>
<evidence type="ECO:0000256" key="3">
    <source>
        <dbReference type="ARBA" id="ARBA00022537"/>
    </source>
</evidence>
<evidence type="ECO:0000313" key="8">
    <source>
        <dbReference type="Proteomes" id="UP000194236"/>
    </source>
</evidence>
<evidence type="ECO:0000256" key="4">
    <source>
        <dbReference type="ARBA" id="ARBA00023028"/>
    </source>
</evidence>
<evidence type="ECO:0000256" key="2">
    <source>
        <dbReference type="ARBA" id="ARBA00022483"/>
    </source>
</evidence>
<comment type="subcellular location">
    <subcellularLocation>
        <location evidence="1">Target cell membrane</location>
    </subcellularLocation>
</comment>
<keyword evidence="4" id="KW-0800">Toxin</keyword>
<keyword evidence="5" id="KW-1053">Target membrane</keyword>
<accession>A0A1Y3BCB4</accession>
<dbReference type="GO" id="GO:0044218">
    <property type="term" value="C:other organism cell membrane"/>
    <property type="evidence" value="ECO:0007669"/>
    <property type="project" value="UniProtKB-KW"/>
</dbReference>
<dbReference type="GO" id="GO:0044231">
    <property type="term" value="C:host cell presynaptic membrane"/>
    <property type="evidence" value="ECO:0007669"/>
    <property type="project" value="UniProtKB-KW"/>
</dbReference>
<keyword evidence="4" id="KW-0528">Neurotoxin</keyword>
<evidence type="ECO:0008006" key="9">
    <source>
        <dbReference type="Google" id="ProtNLM"/>
    </source>
</evidence>
<sequence>MEGKTALFYARIAGHKEIEELLNQQNSNSNQPDDNQSTTTTLSGQKNTVNNINFRNNNNNNENIALNLNYIENFNKLPARGNTSEFIPESTND</sequence>
<proteinExistence type="predicted"/>
<dbReference type="Proteomes" id="UP000194236">
    <property type="component" value="Unassembled WGS sequence"/>
</dbReference>
<dbReference type="GO" id="GO:0006887">
    <property type="term" value="P:exocytosis"/>
    <property type="evidence" value="ECO:0007669"/>
    <property type="project" value="UniProtKB-KW"/>
</dbReference>
<comment type="caution">
    <text evidence="7">The sequence shown here is derived from an EMBL/GenBank/DDBJ whole genome shotgun (WGS) entry which is preliminary data.</text>
</comment>
<feature type="region of interest" description="Disordered" evidence="6">
    <location>
        <begin position="24"/>
        <end position="56"/>
    </location>
</feature>
<evidence type="ECO:0000313" key="7">
    <source>
        <dbReference type="EMBL" id="OTF77664.1"/>
    </source>
</evidence>
<evidence type="ECO:0000256" key="5">
    <source>
        <dbReference type="ARBA" id="ARBA00023298"/>
    </source>
</evidence>
<dbReference type="EMBL" id="MUJZ01031476">
    <property type="protein sequence ID" value="OTF77664.1"/>
    <property type="molecule type" value="Genomic_DNA"/>
</dbReference>
<reference evidence="7 8" key="1">
    <citation type="submission" date="2017-03" db="EMBL/GenBank/DDBJ databases">
        <title>Genome Survey of Euroglyphus maynei.</title>
        <authorList>
            <person name="Arlian L.G."/>
            <person name="Morgan M.S."/>
            <person name="Rider S.D."/>
        </authorList>
    </citation>
    <scope>NUCLEOTIDE SEQUENCE [LARGE SCALE GENOMIC DNA]</scope>
    <source>
        <strain evidence="7">Arlian Lab</strain>
        <tissue evidence="7">Whole body</tissue>
    </source>
</reference>
<dbReference type="InterPro" id="IPR036770">
    <property type="entry name" value="Ankyrin_rpt-contain_sf"/>
</dbReference>
<feature type="compositionally biased region" description="Low complexity" evidence="6">
    <location>
        <begin position="47"/>
        <end position="56"/>
    </location>
</feature>
<dbReference type="SUPFAM" id="SSF48403">
    <property type="entry name" value="Ankyrin repeat"/>
    <property type="match status" value="1"/>
</dbReference>
<keyword evidence="8" id="KW-1185">Reference proteome</keyword>
<keyword evidence="4" id="KW-0638">Presynaptic neurotoxin</keyword>
<dbReference type="AlphaFoldDB" id="A0A1Y3BCB4"/>
<protein>
    <recommendedName>
        <fullName evidence="9">Ankyrin repeat domain containing protein</fullName>
    </recommendedName>
</protein>
<evidence type="ECO:0000256" key="1">
    <source>
        <dbReference type="ARBA" id="ARBA00004175"/>
    </source>
</evidence>
<evidence type="ECO:0000256" key="6">
    <source>
        <dbReference type="SAM" id="MobiDB-lite"/>
    </source>
</evidence>
<organism evidence="7 8">
    <name type="scientific">Euroglyphus maynei</name>
    <name type="common">Mayne's house dust mite</name>
    <dbReference type="NCBI Taxonomy" id="6958"/>
    <lineage>
        <taxon>Eukaryota</taxon>
        <taxon>Metazoa</taxon>
        <taxon>Ecdysozoa</taxon>
        <taxon>Arthropoda</taxon>
        <taxon>Chelicerata</taxon>
        <taxon>Arachnida</taxon>
        <taxon>Acari</taxon>
        <taxon>Acariformes</taxon>
        <taxon>Sarcoptiformes</taxon>
        <taxon>Astigmata</taxon>
        <taxon>Psoroptidia</taxon>
        <taxon>Analgoidea</taxon>
        <taxon>Pyroglyphidae</taxon>
        <taxon>Pyroglyphinae</taxon>
        <taxon>Euroglyphus</taxon>
    </lineage>
</organism>
<gene>
    <name evidence="7" type="ORF">BLA29_001689</name>
</gene>